<dbReference type="EMBL" id="CP048914">
    <property type="protein sequence ID" value="QMS85151.1"/>
    <property type="molecule type" value="Genomic_DNA"/>
</dbReference>
<dbReference type="InterPro" id="IPR006917">
    <property type="entry name" value="SOUL_heme-bd"/>
</dbReference>
<gene>
    <name evidence="1" type="ORF">G4Z02_05125</name>
</gene>
<dbReference type="SUPFAM" id="SSF55136">
    <property type="entry name" value="Probable bacterial effector-binding domain"/>
    <property type="match status" value="1"/>
</dbReference>
<evidence type="ECO:0000313" key="1">
    <source>
        <dbReference type="EMBL" id="QMS85151.1"/>
    </source>
</evidence>
<organism evidence="1 2">
    <name type="scientific">Candidatus Xianfuyuplasma coldseepsis</name>
    <dbReference type="NCBI Taxonomy" id="2782163"/>
    <lineage>
        <taxon>Bacteria</taxon>
        <taxon>Bacillati</taxon>
        <taxon>Mycoplasmatota</taxon>
        <taxon>Mollicutes</taxon>
        <taxon>Candidatus Izemoplasmatales</taxon>
        <taxon>Candidatus Izemoplasmataceae</taxon>
        <taxon>Candidatus Xianfuyuplasma</taxon>
    </lineage>
</organism>
<dbReference type="InterPro" id="IPR011256">
    <property type="entry name" value="Reg_factor_effector_dom_sf"/>
</dbReference>
<protein>
    <submittedName>
        <fullName evidence="1">Heme-binding protein</fullName>
    </submittedName>
</protein>
<dbReference type="AlphaFoldDB" id="A0A7L7KQR1"/>
<reference evidence="1 2" key="1">
    <citation type="submission" date="2020-02" db="EMBL/GenBank/DDBJ databases">
        <authorList>
            <person name="Zheng R.K."/>
            <person name="Sun C.M."/>
        </authorList>
    </citation>
    <scope>NUCLEOTIDE SEQUENCE [LARGE SCALE GENOMIC DNA]</scope>
    <source>
        <strain evidence="2">zrk13</strain>
    </source>
</reference>
<dbReference type="Gene3D" id="3.20.80.10">
    <property type="entry name" value="Regulatory factor, effector binding domain"/>
    <property type="match status" value="1"/>
</dbReference>
<dbReference type="KEGG" id="xcl:G4Z02_05125"/>
<proteinExistence type="predicted"/>
<name>A0A7L7KQR1_9MOLU</name>
<dbReference type="RefSeq" id="WP_258876927.1">
    <property type="nucleotide sequence ID" value="NZ_CP048914.1"/>
</dbReference>
<dbReference type="Proteomes" id="UP000514720">
    <property type="component" value="Chromosome"/>
</dbReference>
<accession>A0A7L7KQR1</accession>
<sequence length="169" mass="19623">MALYETIPYNVIRKDGPIEIREYNDYLLASTKTQLNNRMDSGFNNVFNYISGQNTAKEKISMTTPVVSYQEEDNLVTGFYVPSKYNKESVPKPASTNVFINEQESSLYGVIRFRGAWTDHNFSKQEETLRTYLTNNNYTITSQRLIFRYTPPFVPGVLRRNEIAFKISK</sequence>
<dbReference type="PANTHER" id="PTHR11220">
    <property type="entry name" value="HEME-BINDING PROTEIN-RELATED"/>
    <property type="match status" value="1"/>
</dbReference>
<keyword evidence="2" id="KW-1185">Reference proteome</keyword>
<dbReference type="Pfam" id="PF04832">
    <property type="entry name" value="SOUL"/>
    <property type="match status" value="1"/>
</dbReference>
<dbReference type="PANTHER" id="PTHR11220:SF1">
    <property type="entry name" value="HEME-BINDING PROTEIN 2"/>
    <property type="match status" value="1"/>
</dbReference>
<evidence type="ECO:0000313" key="2">
    <source>
        <dbReference type="Proteomes" id="UP000514720"/>
    </source>
</evidence>